<name>A0A2T0LU13_9PSEU</name>
<sequence>MMNEQLPLWRRALTAELCWLDEAGQPHVVASTPLVAGSVPCVALPYARAPEVAGIGTGTPVAFAVTDSRSLRRGGPGHAWYGTVTRTEDTEGDFFAVELLRQELTKYPPSRTFADSPLLCRENWWWLPRIVLRLARRAHAVELPARTSPHRHALLARERSGELALDVVDLPDGAQGTGGPAALPLRSLAGGALRGDGAQALAFGYDYSMPDMERWEPWSLRGPLLGDRLEVTDRAGAPGAELGPLTLLQRIRRQRTLSRACRRELAAAQNRS</sequence>
<accession>A0A2T0LU13</accession>
<dbReference type="Proteomes" id="UP000238362">
    <property type="component" value="Unassembled WGS sequence"/>
</dbReference>
<organism evidence="1 2">
    <name type="scientific">Prauserella shujinwangii</name>
    <dbReference type="NCBI Taxonomy" id="1453103"/>
    <lineage>
        <taxon>Bacteria</taxon>
        <taxon>Bacillati</taxon>
        <taxon>Actinomycetota</taxon>
        <taxon>Actinomycetes</taxon>
        <taxon>Pseudonocardiales</taxon>
        <taxon>Pseudonocardiaceae</taxon>
        <taxon>Prauserella</taxon>
    </lineage>
</organism>
<keyword evidence="2" id="KW-1185">Reference proteome</keyword>
<reference evidence="1 2" key="1">
    <citation type="submission" date="2018-03" db="EMBL/GenBank/DDBJ databases">
        <title>Genomic Encyclopedia of Type Strains, Phase III (KMG-III): the genomes of soil and plant-associated and newly described type strains.</title>
        <authorList>
            <person name="Whitman W."/>
        </authorList>
    </citation>
    <scope>NUCLEOTIDE SEQUENCE [LARGE SCALE GENOMIC DNA]</scope>
    <source>
        <strain evidence="1 2">CGMCC 4.7125</strain>
    </source>
</reference>
<protein>
    <recommendedName>
        <fullName evidence="3">Pyridoxamine 5'-phosphate oxidase-like protein</fullName>
    </recommendedName>
</protein>
<dbReference type="AlphaFoldDB" id="A0A2T0LU13"/>
<proteinExistence type="predicted"/>
<evidence type="ECO:0000313" key="2">
    <source>
        <dbReference type="Proteomes" id="UP000238362"/>
    </source>
</evidence>
<gene>
    <name evidence="1" type="ORF">B0I33_106328</name>
</gene>
<dbReference type="EMBL" id="PVNH01000006">
    <property type="protein sequence ID" value="PRX47227.1"/>
    <property type="molecule type" value="Genomic_DNA"/>
</dbReference>
<comment type="caution">
    <text evidence="1">The sequence shown here is derived from an EMBL/GenBank/DDBJ whole genome shotgun (WGS) entry which is preliminary data.</text>
</comment>
<evidence type="ECO:0008006" key="3">
    <source>
        <dbReference type="Google" id="ProtNLM"/>
    </source>
</evidence>
<evidence type="ECO:0000313" key="1">
    <source>
        <dbReference type="EMBL" id="PRX47227.1"/>
    </source>
</evidence>